<dbReference type="InterPro" id="IPR002048">
    <property type="entry name" value="EF_hand_dom"/>
</dbReference>
<sequence length="194" mass="22225">MEPFEWSNRVHFIVTYMYDTDNNGYLDVCDFECLALKYAIQECKGVYNKEVHDKKKQVMINLWNEIADMADFNKDGQVTVEEFKQAVQNACFGKTFDNFPESLKYAITSKFNTTDNNEDGLITLEEYRLDCVSRTAIGSVAEIDECFEKLLNEDDQRLGGINLSRYQELFAQFIGSPESKVPGVYLFGPLPVIG</sequence>
<dbReference type="GeneID" id="106468109"/>
<dbReference type="Gene3D" id="1.10.238.10">
    <property type="entry name" value="EF-hand"/>
    <property type="match status" value="1"/>
</dbReference>
<proteinExistence type="predicted"/>
<keyword evidence="1" id="KW-0106">Calcium</keyword>
<keyword evidence="3" id="KW-1185">Reference proteome</keyword>
<dbReference type="SUPFAM" id="SSF47473">
    <property type="entry name" value="EF-hand"/>
    <property type="match status" value="1"/>
</dbReference>
<evidence type="ECO:0000259" key="2">
    <source>
        <dbReference type="PROSITE" id="PS50222"/>
    </source>
</evidence>
<accession>A0ABM1TA18</accession>
<dbReference type="InterPro" id="IPR018247">
    <property type="entry name" value="EF_Hand_1_Ca_BS"/>
</dbReference>
<feature type="domain" description="EF-hand" evidence="2">
    <location>
        <begin position="58"/>
        <end position="93"/>
    </location>
</feature>
<gene>
    <name evidence="4" type="primary">LOC106468109</name>
</gene>
<dbReference type="Pfam" id="PF13499">
    <property type="entry name" value="EF-hand_7"/>
    <property type="match status" value="1"/>
</dbReference>
<dbReference type="InterPro" id="IPR011992">
    <property type="entry name" value="EF-hand-dom_pair"/>
</dbReference>
<organism evidence="3 4">
    <name type="scientific">Limulus polyphemus</name>
    <name type="common">Atlantic horseshoe crab</name>
    <dbReference type="NCBI Taxonomy" id="6850"/>
    <lineage>
        <taxon>Eukaryota</taxon>
        <taxon>Metazoa</taxon>
        <taxon>Ecdysozoa</taxon>
        <taxon>Arthropoda</taxon>
        <taxon>Chelicerata</taxon>
        <taxon>Merostomata</taxon>
        <taxon>Xiphosura</taxon>
        <taxon>Limulidae</taxon>
        <taxon>Limulus</taxon>
    </lineage>
</organism>
<name>A0ABM1TA18_LIMPO</name>
<evidence type="ECO:0000313" key="4">
    <source>
        <dbReference type="RefSeq" id="XP_022252724.1"/>
    </source>
</evidence>
<evidence type="ECO:0000313" key="3">
    <source>
        <dbReference type="Proteomes" id="UP000694941"/>
    </source>
</evidence>
<dbReference type="Proteomes" id="UP000694941">
    <property type="component" value="Unplaced"/>
</dbReference>
<evidence type="ECO:0000256" key="1">
    <source>
        <dbReference type="ARBA" id="ARBA00022837"/>
    </source>
</evidence>
<dbReference type="RefSeq" id="XP_022252724.1">
    <property type="nucleotide sequence ID" value="XM_022397016.1"/>
</dbReference>
<dbReference type="SMART" id="SM00054">
    <property type="entry name" value="EFh"/>
    <property type="match status" value="2"/>
</dbReference>
<dbReference type="PROSITE" id="PS00018">
    <property type="entry name" value="EF_HAND_1"/>
    <property type="match status" value="3"/>
</dbReference>
<reference evidence="4" key="1">
    <citation type="submission" date="2025-08" db="UniProtKB">
        <authorList>
            <consortium name="RefSeq"/>
        </authorList>
    </citation>
    <scope>IDENTIFICATION</scope>
    <source>
        <tissue evidence="4">Muscle</tissue>
    </source>
</reference>
<dbReference type="PROSITE" id="PS50222">
    <property type="entry name" value="EF_HAND_2"/>
    <property type="match status" value="1"/>
</dbReference>
<protein>
    <submittedName>
        <fullName evidence="4">Sarcoplasmic calcium-binding protein 1-like</fullName>
    </submittedName>
</protein>